<dbReference type="AlphaFoldDB" id="A0A7W4VU58"/>
<evidence type="ECO:0000313" key="2">
    <source>
        <dbReference type="EMBL" id="MBB3041829.1"/>
    </source>
</evidence>
<organism evidence="2 3">
    <name type="scientific">Nocardioides soli</name>
    <dbReference type="NCBI Taxonomy" id="1036020"/>
    <lineage>
        <taxon>Bacteria</taxon>
        <taxon>Bacillati</taxon>
        <taxon>Actinomycetota</taxon>
        <taxon>Actinomycetes</taxon>
        <taxon>Propionibacteriales</taxon>
        <taxon>Nocardioidaceae</taxon>
        <taxon>Nocardioides</taxon>
    </lineage>
</organism>
<dbReference type="PROSITE" id="PS51128">
    <property type="entry name" value="ZF_DKSA_2"/>
    <property type="match status" value="1"/>
</dbReference>
<sequence>MRASTRLAAHPNDQLSQQSIEHLTALLTEAARARRAQLKDLPQDSSPVATMHRTSVTRILDSIIAAQERLEAGTYGLCSRCEQYIDDRSLELRPWTTICDRCIRR</sequence>
<proteinExistence type="predicted"/>
<evidence type="ECO:0000313" key="3">
    <source>
        <dbReference type="Proteomes" id="UP000589626"/>
    </source>
</evidence>
<dbReference type="EMBL" id="JACHWR010000001">
    <property type="protein sequence ID" value="MBB3041829.1"/>
    <property type="molecule type" value="Genomic_DNA"/>
</dbReference>
<feature type="zinc finger region" description="dksA C4-type" evidence="1">
    <location>
        <begin position="78"/>
        <end position="102"/>
    </location>
</feature>
<accession>A0A7W4VU58</accession>
<protein>
    <submittedName>
        <fullName evidence="2">DnaK suppressor protein</fullName>
    </submittedName>
</protein>
<comment type="caution">
    <text evidence="2">The sequence shown here is derived from an EMBL/GenBank/DDBJ whole genome shotgun (WGS) entry which is preliminary data.</text>
</comment>
<evidence type="ECO:0000256" key="1">
    <source>
        <dbReference type="PROSITE-ProRule" id="PRU00510"/>
    </source>
</evidence>
<dbReference type="Gene3D" id="1.20.120.910">
    <property type="entry name" value="DksA, coiled-coil domain"/>
    <property type="match status" value="1"/>
</dbReference>
<keyword evidence="3" id="KW-1185">Reference proteome</keyword>
<name>A0A7W4VU58_9ACTN</name>
<gene>
    <name evidence="2" type="ORF">FHU40_001630</name>
</gene>
<reference evidence="2 3" key="1">
    <citation type="submission" date="2020-08" db="EMBL/GenBank/DDBJ databases">
        <title>Sequencing the genomes of 1000 actinobacteria strains.</title>
        <authorList>
            <person name="Klenk H.-P."/>
        </authorList>
    </citation>
    <scope>NUCLEOTIDE SEQUENCE [LARGE SCALE GENOMIC DNA]</scope>
    <source>
        <strain evidence="2 3">DSM 105498</strain>
    </source>
</reference>
<dbReference type="RefSeq" id="WP_183591689.1">
    <property type="nucleotide sequence ID" value="NZ_JACHWR010000001.1"/>
</dbReference>
<dbReference type="Proteomes" id="UP000589626">
    <property type="component" value="Unassembled WGS sequence"/>
</dbReference>